<dbReference type="AlphaFoldDB" id="A0AAD1MYX9"/>
<reference evidence="1 2" key="1">
    <citation type="journal article" date="2019" name="Emerg. Microbes Infect.">
        <title>Comprehensive subspecies identification of 175 nontuberculous mycobacteria species based on 7547 genomic profiles.</title>
        <authorList>
            <person name="Matsumoto Y."/>
            <person name="Kinjo T."/>
            <person name="Motooka D."/>
            <person name="Nabeya D."/>
            <person name="Jung N."/>
            <person name="Uechi K."/>
            <person name="Horii T."/>
            <person name="Iida T."/>
            <person name="Fujita J."/>
            <person name="Nakamura S."/>
        </authorList>
    </citation>
    <scope>NUCLEOTIDE SEQUENCE [LARGE SCALE GENOMIC DNA]</scope>
    <source>
        <strain evidence="1 2">JCM 15658</strain>
    </source>
</reference>
<evidence type="ECO:0000313" key="1">
    <source>
        <dbReference type="EMBL" id="BBZ60352.1"/>
    </source>
</evidence>
<proteinExistence type="predicted"/>
<keyword evidence="2" id="KW-1185">Reference proteome</keyword>
<gene>
    <name evidence="1" type="ORF">MMON_16530</name>
</gene>
<dbReference type="EMBL" id="AP022617">
    <property type="protein sequence ID" value="BBZ60352.1"/>
    <property type="molecule type" value="Genomic_DNA"/>
</dbReference>
<protein>
    <submittedName>
        <fullName evidence="1">Uncharacterized protein</fullName>
    </submittedName>
</protein>
<name>A0AAD1MYX9_MYCMB</name>
<organism evidence="1 2">
    <name type="scientific">Mycolicibacterium monacense</name>
    <name type="common">Mycobacterium monacense</name>
    <dbReference type="NCBI Taxonomy" id="85693"/>
    <lineage>
        <taxon>Bacteria</taxon>
        <taxon>Bacillati</taxon>
        <taxon>Actinomycetota</taxon>
        <taxon>Actinomycetes</taxon>
        <taxon>Mycobacteriales</taxon>
        <taxon>Mycobacteriaceae</taxon>
        <taxon>Mycolicibacterium</taxon>
    </lineage>
</organism>
<evidence type="ECO:0000313" key="2">
    <source>
        <dbReference type="Proteomes" id="UP000466039"/>
    </source>
</evidence>
<sequence>MPAHVKRCHGFALRSCLVDLRPPTDADLYYRAMALAERATFAVPKVLPATVSAHDTYRERFNREARRRSNGLPLP</sequence>
<dbReference type="Proteomes" id="UP000466039">
    <property type="component" value="Chromosome"/>
</dbReference>
<accession>A0AAD1MYX9</accession>